<evidence type="ECO:0000313" key="2">
    <source>
        <dbReference type="EMBL" id="MCG2419876.1"/>
    </source>
</evidence>
<name>A0A9X1QUR5_9FLAO</name>
<dbReference type="RefSeq" id="WP_237603661.1">
    <property type="nucleotide sequence ID" value="NZ_JAIRBA010000027.1"/>
</dbReference>
<protein>
    <submittedName>
        <fullName evidence="2">Glycosyltransferase family 2 protein</fullName>
    </submittedName>
</protein>
<evidence type="ECO:0000259" key="1">
    <source>
        <dbReference type="Pfam" id="PF00535"/>
    </source>
</evidence>
<evidence type="ECO:0000313" key="3">
    <source>
        <dbReference type="Proteomes" id="UP001139461"/>
    </source>
</evidence>
<gene>
    <name evidence="2" type="ORF">K8089_12670</name>
</gene>
<accession>A0A9X1QUR5</accession>
<dbReference type="InterPro" id="IPR029044">
    <property type="entry name" value="Nucleotide-diphossugar_trans"/>
</dbReference>
<dbReference type="Gene3D" id="3.90.550.10">
    <property type="entry name" value="Spore Coat Polysaccharide Biosynthesis Protein SpsA, Chain A"/>
    <property type="match status" value="1"/>
</dbReference>
<dbReference type="Pfam" id="PF00535">
    <property type="entry name" value="Glycos_transf_2"/>
    <property type="match status" value="1"/>
</dbReference>
<feature type="domain" description="Glycosyltransferase 2-like" evidence="1">
    <location>
        <begin position="7"/>
        <end position="134"/>
    </location>
</feature>
<dbReference type="GO" id="GO:0016758">
    <property type="term" value="F:hexosyltransferase activity"/>
    <property type="evidence" value="ECO:0007669"/>
    <property type="project" value="UniProtKB-ARBA"/>
</dbReference>
<dbReference type="PANTHER" id="PTHR22916:SF3">
    <property type="entry name" value="UDP-GLCNAC:BETAGAL BETA-1,3-N-ACETYLGLUCOSAMINYLTRANSFERASE-LIKE PROTEIN 1"/>
    <property type="match status" value="1"/>
</dbReference>
<dbReference type="SUPFAM" id="SSF53448">
    <property type="entry name" value="Nucleotide-diphospho-sugar transferases"/>
    <property type="match status" value="1"/>
</dbReference>
<sequence length="314" mass="37295">MREPLVSIIIPTYNRAHLIGETLDSVLAQTYQNWECIVVDDGSTDHTGSLLKEYVERDDRFKYCHRPKDRPKGANACRNYGFELSKGEYINWFDSDDLMTEEKFFEQLQILENDLSLSFCTCEYGLYDKNFQLISRMTFQSANLLEDYIIGQAFFNLPTSIFRKATLPKKPLDENLFKAQEMEFFFRYLQQDSNKYGLLNKEFVKVRIHEHSITNSFKLGNKKAIYSEMKVRLLGLKILKEKSSIRNLNIALNHYMRFLKVILVQRKMKMYYQNLYTLRKIVPLGKLIKLVFIGSIFRFTGKGLYFFRNHYYFK</sequence>
<dbReference type="AlphaFoldDB" id="A0A9X1QUR5"/>
<comment type="caution">
    <text evidence="2">The sequence shown here is derived from an EMBL/GenBank/DDBJ whole genome shotgun (WGS) entry which is preliminary data.</text>
</comment>
<reference evidence="2" key="1">
    <citation type="submission" date="2021-09" db="EMBL/GenBank/DDBJ databases">
        <title>Genome of Aequorivita sp. strain F47161.</title>
        <authorList>
            <person name="Wang Y."/>
        </authorList>
    </citation>
    <scope>NUCLEOTIDE SEQUENCE</scope>
    <source>
        <strain evidence="2">F47161</strain>
    </source>
</reference>
<dbReference type="EMBL" id="JAIRBA010000027">
    <property type="protein sequence ID" value="MCG2419876.1"/>
    <property type="molecule type" value="Genomic_DNA"/>
</dbReference>
<proteinExistence type="predicted"/>
<dbReference type="CDD" id="cd00761">
    <property type="entry name" value="Glyco_tranf_GTA_type"/>
    <property type="match status" value="1"/>
</dbReference>
<dbReference type="PANTHER" id="PTHR22916">
    <property type="entry name" value="GLYCOSYLTRANSFERASE"/>
    <property type="match status" value="1"/>
</dbReference>
<dbReference type="InterPro" id="IPR001173">
    <property type="entry name" value="Glyco_trans_2-like"/>
</dbReference>
<dbReference type="Proteomes" id="UP001139461">
    <property type="component" value="Unassembled WGS sequence"/>
</dbReference>
<keyword evidence="3" id="KW-1185">Reference proteome</keyword>
<organism evidence="2 3">
    <name type="scientific">Aequorivita vitellina</name>
    <dbReference type="NCBI Taxonomy" id="2874475"/>
    <lineage>
        <taxon>Bacteria</taxon>
        <taxon>Pseudomonadati</taxon>
        <taxon>Bacteroidota</taxon>
        <taxon>Flavobacteriia</taxon>
        <taxon>Flavobacteriales</taxon>
        <taxon>Flavobacteriaceae</taxon>
        <taxon>Aequorivita</taxon>
    </lineage>
</organism>